<dbReference type="EMBL" id="DAKRPA010000275">
    <property type="protein sequence ID" value="DAZ94018.1"/>
    <property type="molecule type" value="Genomic_DNA"/>
</dbReference>
<evidence type="ECO:0000313" key="2">
    <source>
        <dbReference type="Proteomes" id="UP001146120"/>
    </source>
</evidence>
<keyword evidence="2" id="KW-1185">Reference proteome</keyword>
<feature type="non-terminal residue" evidence="1">
    <location>
        <position position="1"/>
    </location>
</feature>
<comment type="caution">
    <text evidence="1">The sequence shown here is derived from an EMBL/GenBank/DDBJ whole genome shotgun (WGS) entry which is preliminary data.</text>
</comment>
<reference evidence="1" key="1">
    <citation type="submission" date="2022-11" db="EMBL/GenBank/DDBJ databases">
        <authorList>
            <person name="Morgan W.R."/>
            <person name="Tartar A."/>
        </authorList>
    </citation>
    <scope>NUCLEOTIDE SEQUENCE</scope>
    <source>
        <strain evidence="1">ARSEF 373</strain>
    </source>
</reference>
<gene>
    <name evidence="1" type="ORF">N0F65_001629</name>
</gene>
<sequence length="88" mass="9621">VAARTITKQVLESTIEAILVKAGIGKSREAPAPPPQSPGAQMLHYYDGKFHLLPKSFEFLSVGPFGAWNWVVWRSCARISAAEAYSCD</sequence>
<organism evidence="1 2">
    <name type="scientific">Lagenidium giganteum</name>
    <dbReference type="NCBI Taxonomy" id="4803"/>
    <lineage>
        <taxon>Eukaryota</taxon>
        <taxon>Sar</taxon>
        <taxon>Stramenopiles</taxon>
        <taxon>Oomycota</taxon>
        <taxon>Peronosporomycetes</taxon>
        <taxon>Pythiales</taxon>
        <taxon>Pythiaceae</taxon>
    </lineage>
</organism>
<evidence type="ECO:0000313" key="1">
    <source>
        <dbReference type="EMBL" id="DAZ94018.1"/>
    </source>
</evidence>
<proteinExistence type="predicted"/>
<dbReference type="AlphaFoldDB" id="A0AAV2YL69"/>
<protein>
    <submittedName>
        <fullName evidence="1">Uncharacterized protein</fullName>
    </submittedName>
</protein>
<accession>A0AAV2YL69</accession>
<dbReference type="Proteomes" id="UP001146120">
    <property type="component" value="Unassembled WGS sequence"/>
</dbReference>
<reference evidence="1" key="2">
    <citation type="journal article" date="2023" name="Microbiol Resour">
        <title>Decontamination and Annotation of the Draft Genome Sequence of the Oomycete Lagenidium giganteum ARSEF 373.</title>
        <authorList>
            <person name="Morgan W.R."/>
            <person name="Tartar A."/>
        </authorList>
    </citation>
    <scope>NUCLEOTIDE SEQUENCE</scope>
    <source>
        <strain evidence="1">ARSEF 373</strain>
    </source>
</reference>
<name>A0AAV2YL69_9STRA</name>